<dbReference type="InterPro" id="IPR050235">
    <property type="entry name" value="CK1_Ser-Thr_kinase"/>
</dbReference>
<dbReference type="SUPFAM" id="SSF56112">
    <property type="entry name" value="Protein kinase-like (PK-like)"/>
    <property type="match status" value="1"/>
</dbReference>
<dbReference type="PANTHER" id="PTHR11909">
    <property type="entry name" value="CASEIN KINASE-RELATED"/>
    <property type="match status" value="1"/>
</dbReference>
<evidence type="ECO:0000313" key="1">
    <source>
        <dbReference type="EMBL" id="CAD8973562.1"/>
    </source>
</evidence>
<reference evidence="1" key="1">
    <citation type="submission" date="2021-01" db="EMBL/GenBank/DDBJ databases">
        <authorList>
            <person name="Corre E."/>
            <person name="Pelletier E."/>
            <person name="Niang G."/>
            <person name="Scheremetjew M."/>
            <person name="Finn R."/>
            <person name="Kale V."/>
            <person name="Holt S."/>
            <person name="Cochrane G."/>
            <person name="Meng A."/>
            <person name="Brown T."/>
            <person name="Cohen L."/>
        </authorList>
    </citation>
    <scope>NUCLEOTIDE SEQUENCE</scope>
    <source>
        <strain evidence="1">CCMP644</strain>
    </source>
</reference>
<gene>
    <name evidence="1" type="ORF">HAND00432_LOCUS24563</name>
</gene>
<dbReference type="Gene3D" id="1.10.510.10">
    <property type="entry name" value="Transferase(Phosphotransferase) domain 1"/>
    <property type="match status" value="1"/>
</dbReference>
<dbReference type="EMBL" id="HBFX01040778">
    <property type="protein sequence ID" value="CAD8973562.1"/>
    <property type="molecule type" value="Transcribed_RNA"/>
</dbReference>
<accession>A0A7S1EFV8</accession>
<dbReference type="InterPro" id="IPR011009">
    <property type="entry name" value="Kinase-like_dom_sf"/>
</dbReference>
<proteinExistence type="predicted"/>
<evidence type="ECO:0008006" key="2">
    <source>
        <dbReference type="Google" id="ProtNLM"/>
    </source>
</evidence>
<dbReference type="AlphaFoldDB" id="A0A7S1EFV8"/>
<sequence length="158" mass="17928">MRGTVRYASTNKHNCISEARRDDLEELMTVVVYLMCGPLPWQSSELGTIDGLADTRSGNSRRRQLETIKSTKLQTDPVDLVARSQQELPESVSEMLAELLSYARALGYDEAPDYGYLKARVDQVMAQEGYTMDYEYDWGNRVPSGMPLFGRFNLPSFK</sequence>
<organism evidence="1">
    <name type="scientific">Hemiselmis andersenii</name>
    <name type="common">Cryptophyte alga</name>
    <dbReference type="NCBI Taxonomy" id="464988"/>
    <lineage>
        <taxon>Eukaryota</taxon>
        <taxon>Cryptophyceae</taxon>
        <taxon>Cryptomonadales</taxon>
        <taxon>Hemiselmidaceae</taxon>
        <taxon>Hemiselmis</taxon>
    </lineage>
</organism>
<protein>
    <recommendedName>
        <fullName evidence="2">Non-specific serine/threonine protein kinase</fullName>
    </recommendedName>
</protein>
<name>A0A7S1EFV8_HEMAN</name>